<accession>A0ABW4QUP3</accession>
<keyword evidence="2" id="KW-0812">Transmembrane</keyword>
<feature type="region of interest" description="Disordered" evidence="1">
    <location>
        <begin position="96"/>
        <end position="117"/>
    </location>
</feature>
<reference evidence="4" key="1">
    <citation type="journal article" date="2019" name="Int. J. Syst. Evol. Microbiol.">
        <title>The Global Catalogue of Microorganisms (GCM) 10K type strain sequencing project: providing services to taxonomists for standard genome sequencing and annotation.</title>
        <authorList>
            <consortium name="The Broad Institute Genomics Platform"/>
            <consortium name="The Broad Institute Genome Sequencing Center for Infectious Disease"/>
            <person name="Wu L."/>
            <person name="Ma J."/>
        </authorList>
    </citation>
    <scope>NUCLEOTIDE SEQUENCE [LARGE SCALE GENOMIC DNA]</scope>
    <source>
        <strain evidence="4">CGMCC 1.15795</strain>
    </source>
</reference>
<feature type="transmembrane region" description="Helical" evidence="2">
    <location>
        <begin position="21"/>
        <end position="42"/>
    </location>
</feature>
<evidence type="ECO:0000313" key="4">
    <source>
        <dbReference type="Proteomes" id="UP001597197"/>
    </source>
</evidence>
<evidence type="ECO:0000256" key="2">
    <source>
        <dbReference type="SAM" id="Phobius"/>
    </source>
</evidence>
<dbReference type="Pfam" id="PF05656">
    <property type="entry name" value="DUF805"/>
    <property type="match status" value="1"/>
</dbReference>
<feature type="transmembrane region" description="Helical" evidence="2">
    <location>
        <begin position="48"/>
        <end position="65"/>
    </location>
</feature>
<keyword evidence="4" id="KW-1185">Reference proteome</keyword>
<evidence type="ECO:0000256" key="1">
    <source>
        <dbReference type="SAM" id="MobiDB-lite"/>
    </source>
</evidence>
<gene>
    <name evidence="3" type="ORF">ACFSDX_11995</name>
</gene>
<dbReference type="PANTHER" id="PTHR34980:SF2">
    <property type="entry name" value="INNER MEMBRANE PROTEIN YHAH-RELATED"/>
    <property type="match status" value="1"/>
</dbReference>
<dbReference type="InterPro" id="IPR008523">
    <property type="entry name" value="DUF805"/>
</dbReference>
<keyword evidence="2" id="KW-1133">Transmembrane helix</keyword>
<organism evidence="3 4">
    <name type="scientific">Hymenobacter bucti</name>
    <dbReference type="NCBI Taxonomy" id="1844114"/>
    <lineage>
        <taxon>Bacteria</taxon>
        <taxon>Pseudomonadati</taxon>
        <taxon>Bacteroidota</taxon>
        <taxon>Cytophagia</taxon>
        <taxon>Cytophagales</taxon>
        <taxon>Hymenobacteraceae</taxon>
        <taxon>Hymenobacter</taxon>
    </lineage>
</organism>
<name>A0ABW4QUP3_9BACT</name>
<evidence type="ECO:0000313" key="3">
    <source>
        <dbReference type="EMBL" id="MFD1873156.1"/>
    </source>
</evidence>
<sequence>MKHYFTVLRRYASVEGRASRAEYWNFILFSYITSVVIAFIEIKLHTNFLSMTYLVAIMLPSLAVGMRRMHDLGKYGCYALIPVYSLILACLPGNKGPNIYGPNPKTQKAAASKLSSL</sequence>
<dbReference type="RefSeq" id="WP_382313683.1">
    <property type="nucleotide sequence ID" value="NZ_JBHUFD010000003.1"/>
</dbReference>
<comment type="caution">
    <text evidence="3">The sequence shown here is derived from an EMBL/GenBank/DDBJ whole genome shotgun (WGS) entry which is preliminary data.</text>
</comment>
<keyword evidence="2" id="KW-0472">Membrane</keyword>
<dbReference type="Proteomes" id="UP001597197">
    <property type="component" value="Unassembled WGS sequence"/>
</dbReference>
<dbReference type="EMBL" id="JBHUFD010000003">
    <property type="protein sequence ID" value="MFD1873156.1"/>
    <property type="molecule type" value="Genomic_DNA"/>
</dbReference>
<dbReference type="PANTHER" id="PTHR34980">
    <property type="entry name" value="INNER MEMBRANE PROTEIN-RELATED-RELATED"/>
    <property type="match status" value="1"/>
</dbReference>
<protein>
    <submittedName>
        <fullName evidence="3">DUF805 domain-containing protein</fullName>
    </submittedName>
</protein>
<proteinExistence type="predicted"/>